<evidence type="ECO:0000256" key="2">
    <source>
        <dbReference type="SAM" id="Phobius"/>
    </source>
</evidence>
<feature type="region of interest" description="Disordered" evidence="1">
    <location>
        <begin position="291"/>
        <end position="375"/>
    </location>
</feature>
<dbReference type="AlphaFoldDB" id="A0A841DC48"/>
<gene>
    <name evidence="3" type="ORF">FHS22_005325</name>
</gene>
<evidence type="ECO:0008006" key="5">
    <source>
        <dbReference type="Google" id="ProtNLM"/>
    </source>
</evidence>
<accession>A0A841DC48</accession>
<protein>
    <recommendedName>
        <fullName evidence="5">Protein kinase domain-containing protein</fullName>
    </recommendedName>
</protein>
<dbReference type="Proteomes" id="UP000562352">
    <property type="component" value="Unassembled WGS sequence"/>
</dbReference>
<feature type="transmembrane region" description="Helical" evidence="2">
    <location>
        <begin position="381"/>
        <end position="404"/>
    </location>
</feature>
<sequence length="408" mass="44322">MRTWSDSPFDRTVPLSTVARYTDEDVIARDNGESSVIYEPPGFRGWLVKMYRPEKNVDHKTLGRLIELPETMLPGELSLIDRGIAWPVARVVEGYRTVGSIMAKAEPEFFWDVKLIGERTVRKTVEIDYLANTADRLRGFGFPVPSVKERLGVMRTVVACAALFEKYDIVYADWSFANAFWSPRTQSTLIIDVDASGIGCRGFVETPNWEDPLMGKGRAMTTHTDRYKVALLVTRAVTGHRGDRWAALAEMERTCPDHSRLTGLLRRALEAKTIDLRPTLAELHQAIVSPAGQTVPKSRPPGGSNVTVLRPWRPPVARPEPSASSPLTPGHAPGTAPSRSPARAKIAGMSAPASASPGGSASPGAVPKPPIDPTVSPSTSAVAVGCLIMAVVLTVVIIAVHFLATRVF</sequence>
<evidence type="ECO:0000256" key="1">
    <source>
        <dbReference type="SAM" id="MobiDB-lite"/>
    </source>
</evidence>
<evidence type="ECO:0000313" key="4">
    <source>
        <dbReference type="Proteomes" id="UP000562352"/>
    </source>
</evidence>
<keyword evidence="2" id="KW-1133">Transmembrane helix</keyword>
<name>A0A841DC48_PLAVE</name>
<reference evidence="3 4" key="1">
    <citation type="submission" date="2020-08" db="EMBL/GenBank/DDBJ databases">
        <title>Genomic Encyclopedia of Type Strains, Phase III (KMG-III): the genomes of soil and plant-associated and newly described type strains.</title>
        <authorList>
            <person name="Whitman W."/>
        </authorList>
    </citation>
    <scope>NUCLEOTIDE SEQUENCE [LARGE SCALE GENOMIC DNA]</scope>
    <source>
        <strain evidence="3 4">CECT 3303</strain>
    </source>
</reference>
<organism evidence="3 4">
    <name type="scientific">Planomonospora venezuelensis</name>
    <dbReference type="NCBI Taxonomy" id="1999"/>
    <lineage>
        <taxon>Bacteria</taxon>
        <taxon>Bacillati</taxon>
        <taxon>Actinomycetota</taxon>
        <taxon>Actinomycetes</taxon>
        <taxon>Streptosporangiales</taxon>
        <taxon>Streptosporangiaceae</taxon>
        <taxon>Planomonospora</taxon>
    </lineage>
</organism>
<dbReference type="RefSeq" id="WP_184945842.1">
    <property type="nucleotide sequence ID" value="NZ_BAAAWZ010000004.1"/>
</dbReference>
<feature type="compositionally biased region" description="Low complexity" evidence="1">
    <location>
        <begin position="347"/>
        <end position="365"/>
    </location>
</feature>
<dbReference type="EMBL" id="JACHJJ010000021">
    <property type="protein sequence ID" value="MBB5966034.1"/>
    <property type="molecule type" value="Genomic_DNA"/>
</dbReference>
<evidence type="ECO:0000313" key="3">
    <source>
        <dbReference type="EMBL" id="MBB5966034.1"/>
    </source>
</evidence>
<proteinExistence type="predicted"/>
<keyword evidence="4" id="KW-1185">Reference proteome</keyword>
<keyword evidence="2" id="KW-0812">Transmembrane</keyword>
<keyword evidence="2" id="KW-0472">Membrane</keyword>
<comment type="caution">
    <text evidence="3">The sequence shown here is derived from an EMBL/GenBank/DDBJ whole genome shotgun (WGS) entry which is preliminary data.</text>
</comment>